<organism evidence="2 3">
    <name type="scientific">Celerinatantimonas diazotrophica</name>
    <dbReference type="NCBI Taxonomy" id="412034"/>
    <lineage>
        <taxon>Bacteria</taxon>
        <taxon>Pseudomonadati</taxon>
        <taxon>Pseudomonadota</taxon>
        <taxon>Gammaproteobacteria</taxon>
        <taxon>Celerinatantimonadaceae</taxon>
        <taxon>Celerinatantimonas</taxon>
    </lineage>
</organism>
<dbReference type="Proteomes" id="UP000295565">
    <property type="component" value="Unassembled WGS sequence"/>
</dbReference>
<dbReference type="PANTHER" id="PTHR11614">
    <property type="entry name" value="PHOSPHOLIPASE-RELATED"/>
    <property type="match status" value="1"/>
</dbReference>
<proteinExistence type="predicted"/>
<dbReference type="InterPro" id="IPR000073">
    <property type="entry name" value="AB_hydrolase_1"/>
</dbReference>
<reference evidence="2 3" key="1">
    <citation type="submission" date="2019-03" db="EMBL/GenBank/DDBJ databases">
        <title>Genomic Encyclopedia of Type Strains, Phase IV (KMG-IV): sequencing the most valuable type-strain genomes for metagenomic binning, comparative biology and taxonomic classification.</title>
        <authorList>
            <person name="Goeker M."/>
        </authorList>
    </citation>
    <scope>NUCLEOTIDE SEQUENCE [LARGE SCALE GENOMIC DNA]</scope>
    <source>
        <strain evidence="2 3">DSM 18577</strain>
    </source>
</reference>
<evidence type="ECO:0000313" key="2">
    <source>
        <dbReference type="EMBL" id="TCK46325.1"/>
    </source>
</evidence>
<dbReference type="Gene3D" id="3.40.50.1820">
    <property type="entry name" value="alpha/beta hydrolase"/>
    <property type="match status" value="1"/>
</dbReference>
<dbReference type="PRINTS" id="PR00111">
    <property type="entry name" value="ABHYDROLASE"/>
</dbReference>
<dbReference type="EMBL" id="SMGD01000019">
    <property type="protein sequence ID" value="TCK46325.1"/>
    <property type="molecule type" value="Genomic_DNA"/>
</dbReference>
<keyword evidence="3" id="KW-1185">Reference proteome</keyword>
<protein>
    <submittedName>
        <fullName evidence="2">Lysophospholipase</fullName>
    </submittedName>
</protein>
<dbReference type="RefSeq" id="WP_165872809.1">
    <property type="nucleotide sequence ID" value="NZ_OU594967.1"/>
</dbReference>
<dbReference type="SUPFAM" id="SSF53474">
    <property type="entry name" value="alpha/beta-Hydrolases"/>
    <property type="match status" value="1"/>
</dbReference>
<sequence length="312" mass="35889">MKAIELPAPFAHYDWIDGVKQRKVFYCYSPLEDTQNVLVICVGRRETGLKYAQLAQLFVNNGWSVVAIDHRGQGFSERLCNDPELGHVEDFSFYIEDLKLLFNRLHLEQFGYRALLGHSLGGAIGTLYLDQYPQDFHRALLLSPMFGIITDPVPRWQAKVWIKRLCRKDKRLASPSFAPGQHRYEVTPFAENLLTQDQDNYQQQLAQFEYYPALKLGGPSNCWIAECFHAMAEIARLKALPIPVKVIAAEFDQIVDHQAQLRFVRRQKRLGAQISYSWQTGAFHELLQEKKPICCEVIGQIKQFFNLSPIDG</sequence>
<accession>A0A4R1J7B2</accession>
<name>A0A4R1J7B2_9GAMM</name>
<gene>
    <name evidence="2" type="ORF">EV690_3601</name>
</gene>
<feature type="domain" description="Serine aminopeptidase S33" evidence="1">
    <location>
        <begin position="34"/>
        <end position="290"/>
    </location>
</feature>
<dbReference type="AlphaFoldDB" id="A0A4R1J7B2"/>
<evidence type="ECO:0000259" key="1">
    <source>
        <dbReference type="Pfam" id="PF12146"/>
    </source>
</evidence>
<dbReference type="Pfam" id="PF12146">
    <property type="entry name" value="Hydrolase_4"/>
    <property type="match status" value="1"/>
</dbReference>
<dbReference type="InterPro" id="IPR029058">
    <property type="entry name" value="AB_hydrolase_fold"/>
</dbReference>
<evidence type="ECO:0000313" key="3">
    <source>
        <dbReference type="Proteomes" id="UP000295565"/>
    </source>
</evidence>
<comment type="caution">
    <text evidence="2">The sequence shown here is derived from an EMBL/GenBank/DDBJ whole genome shotgun (WGS) entry which is preliminary data.</text>
</comment>
<dbReference type="InterPro" id="IPR022742">
    <property type="entry name" value="Hydrolase_4"/>
</dbReference>
<dbReference type="InterPro" id="IPR051044">
    <property type="entry name" value="MAG_DAG_Lipase"/>
</dbReference>